<name>A0A8S0W2T1_9FIRM</name>
<keyword evidence="2" id="KW-0813">Transport</keyword>
<gene>
    <name evidence="9" type="ORF">DEACI_1621</name>
    <name evidence="10" type="ORF">DEACI_2157</name>
</gene>
<dbReference type="InterPro" id="IPR020846">
    <property type="entry name" value="MFS_dom"/>
</dbReference>
<feature type="transmembrane region" description="Helical" evidence="7">
    <location>
        <begin position="363"/>
        <end position="384"/>
    </location>
</feature>
<dbReference type="EMBL" id="CDGJ01000064">
    <property type="protein sequence ID" value="CEJ07691.1"/>
    <property type="molecule type" value="Genomic_DNA"/>
</dbReference>
<organism evidence="9">
    <name type="scientific">Acididesulfobacillus acetoxydans</name>
    <dbReference type="NCBI Taxonomy" id="1561005"/>
    <lineage>
        <taxon>Bacteria</taxon>
        <taxon>Bacillati</taxon>
        <taxon>Bacillota</taxon>
        <taxon>Clostridia</taxon>
        <taxon>Eubacteriales</taxon>
        <taxon>Peptococcaceae</taxon>
        <taxon>Acididesulfobacillus</taxon>
    </lineage>
</organism>
<dbReference type="Proteomes" id="UP001071230">
    <property type="component" value="Unassembled WGS sequence"/>
</dbReference>
<dbReference type="PROSITE" id="PS50850">
    <property type="entry name" value="MFS"/>
    <property type="match status" value="1"/>
</dbReference>
<feature type="domain" description="Major facilitator superfamily (MFS) profile" evidence="8">
    <location>
        <begin position="28"/>
        <end position="420"/>
    </location>
</feature>
<dbReference type="AlphaFoldDB" id="A0A8S0W2T1"/>
<accession>A0A8S0W2T1</accession>
<feature type="transmembrane region" description="Helical" evidence="7">
    <location>
        <begin position="118"/>
        <end position="137"/>
    </location>
</feature>
<feature type="transmembrane region" description="Helical" evidence="7">
    <location>
        <begin position="94"/>
        <end position="112"/>
    </location>
</feature>
<feature type="transmembrane region" description="Helical" evidence="7">
    <location>
        <begin position="327"/>
        <end position="351"/>
    </location>
</feature>
<keyword evidence="3 7" id="KW-0812">Transmembrane</keyword>
<feature type="transmembrane region" description="Helical" evidence="7">
    <location>
        <begin position="396"/>
        <end position="415"/>
    </location>
</feature>
<feature type="transmembrane region" description="Helical" evidence="7">
    <location>
        <begin position="28"/>
        <end position="54"/>
    </location>
</feature>
<keyword evidence="11" id="KW-1185">Reference proteome</keyword>
<dbReference type="Proteomes" id="UP000836597">
    <property type="component" value="Chromosome"/>
</dbReference>
<dbReference type="Pfam" id="PF07690">
    <property type="entry name" value="MFS_1"/>
    <property type="match status" value="1"/>
</dbReference>
<feature type="transmembrane region" description="Helical" evidence="7">
    <location>
        <begin position="234"/>
        <end position="255"/>
    </location>
</feature>
<dbReference type="RefSeq" id="WP_240984552.1">
    <property type="nucleotide sequence ID" value="NZ_CDGJ01000064.1"/>
</dbReference>
<dbReference type="KEGG" id="aacx:DEACI_1621"/>
<evidence type="ECO:0000256" key="5">
    <source>
        <dbReference type="ARBA" id="ARBA00023136"/>
    </source>
</evidence>
<feature type="transmembrane region" description="Helical" evidence="7">
    <location>
        <begin position="303"/>
        <end position="321"/>
    </location>
</feature>
<dbReference type="InterPro" id="IPR011701">
    <property type="entry name" value="MFS"/>
</dbReference>
<dbReference type="PANTHER" id="PTHR23527">
    <property type="entry name" value="BLL3282 PROTEIN"/>
    <property type="match status" value="1"/>
</dbReference>
<dbReference type="EMBL" id="LR746496">
    <property type="protein sequence ID" value="CAA7600968.1"/>
    <property type="molecule type" value="Genomic_DNA"/>
</dbReference>
<reference evidence="9" key="2">
    <citation type="submission" date="2020-01" db="EMBL/GenBank/DDBJ databases">
        <authorList>
            <person name="Hornung B."/>
        </authorList>
    </citation>
    <scope>NUCLEOTIDE SEQUENCE</scope>
    <source>
        <strain evidence="9">PacBioINE</strain>
    </source>
</reference>
<reference evidence="10" key="1">
    <citation type="submission" date="2014-11" db="EMBL/GenBank/DDBJ databases">
        <authorList>
            <person name="Hornung B.V."/>
        </authorList>
    </citation>
    <scope>NUCLEOTIDE SEQUENCE</scope>
    <source>
        <strain evidence="10">INE</strain>
    </source>
</reference>
<proteinExistence type="predicted"/>
<evidence type="ECO:0000259" key="8">
    <source>
        <dbReference type="PROSITE" id="PS50850"/>
    </source>
</evidence>
<dbReference type="SUPFAM" id="SSF103473">
    <property type="entry name" value="MFS general substrate transporter"/>
    <property type="match status" value="1"/>
</dbReference>
<dbReference type="InterPro" id="IPR052952">
    <property type="entry name" value="MFS-Transporter"/>
</dbReference>
<protein>
    <submittedName>
        <fullName evidence="10">Major facilitator super MFS 1</fullName>
    </submittedName>
    <submittedName>
        <fullName evidence="9">Major facilitator superfamily transporter</fullName>
    </submittedName>
</protein>
<evidence type="ECO:0000256" key="3">
    <source>
        <dbReference type="ARBA" id="ARBA00022692"/>
    </source>
</evidence>
<feature type="region of interest" description="Disordered" evidence="6">
    <location>
        <begin position="1"/>
        <end position="20"/>
    </location>
</feature>
<evidence type="ECO:0000313" key="11">
    <source>
        <dbReference type="Proteomes" id="UP001071230"/>
    </source>
</evidence>
<dbReference type="Gene3D" id="1.20.1250.20">
    <property type="entry name" value="MFS general substrate transporter like domains"/>
    <property type="match status" value="2"/>
</dbReference>
<sequence length="429" mass="44651">MPKCQVSAGAKTRLPATPPAPRSAPWGVLGLVTAAQVSTAFISLGVASLIPFLVSGLNLSAAEAGLVGGAVNVGMTPTGFLAGRLTDIYGEKRILILACLGTGLAIVLSSLSASFSSLYFLLIFTGFWAGAVTPAASRAITNWFGASGLGFAQSVRQSGITVGGLLAALILPRLALAANWHVALISAGVSGGLGASLVQCLYREPRRNVSTGPGRSPDGGKGGGLRHLVRGRNIWLVCFMGLLFVGGQFSLLTYLQLYLKDKAGISLHLASIFLSLVILAGVLGRIFWGALSDRAFHGARRPVLTVIGSSAAAMALGMLLVSRVTPLWLLALMTFILGFTAMGWNGVYVTLLSELPGDRNNSATTVGIGISFMQLGVLIIPPSFGFLVDVRHNYRTSWILLSCVMLAGTILIRGVREGTRSGTVGRAEG</sequence>
<keyword evidence="5 7" id="KW-0472">Membrane</keyword>
<dbReference type="CDD" id="cd17475">
    <property type="entry name" value="MFS_MT3072_like"/>
    <property type="match status" value="1"/>
</dbReference>
<dbReference type="InterPro" id="IPR036259">
    <property type="entry name" value="MFS_trans_sf"/>
</dbReference>
<feature type="transmembrane region" description="Helical" evidence="7">
    <location>
        <begin position="158"/>
        <end position="176"/>
    </location>
</feature>
<evidence type="ECO:0000313" key="10">
    <source>
        <dbReference type="EMBL" id="CEJ07691.1"/>
    </source>
</evidence>
<evidence type="ECO:0000256" key="6">
    <source>
        <dbReference type="SAM" id="MobiDB-lite"/>
    </source>
</evidence>
<evidence type="ECO:0000313" key="9">
    <source>
        <dbReference type="EMBL" id="CAA7600968.1"/>
    </source>
</evidence>
<dbReference type="GO" id="GO:0005886">
    <property type="term" value="C:plasma membrane"/>
    <property type="evidence" value="ECO:0007669"/>
    <property type="project" value="UniProtKB-SubCell"/>
</dbReference>
<evidence type="ECO:0000256" key="1">
    <source>
        <dbReference type="ARBA" id="ARBA00004651"/>
    </source>
</evidence>
<feature type="transmembrane region" description="Helical" evidence="7">
    <location>
        <begin position="60"/>
        <end position="82"/>
    </location>
</feature>
<dbReference type="GO" id="GO:0022857">
    <property type="term" value="F:transmembrane transporter activity"/>
    <property type="evidence" value="ECO:0007669"/>
    <property type="project" value="InterPro"/>
</dbReference>
<evidence type="ECO:0000256" key="7">
    <source>
        <dbReference type="SAM" id="Phobius"/>
    </source>
</evidence>
<comment type="subcellular location">
    <subcellularLocation>
        <location evidence="1">Cell membrane</location>
        <topology evidence="1">Multi-pass membrane protein</topology>
    </subcellularLocation>
</comment>
<feature type="transmembrane region" description="Helical" evidence="7">
    <location>
        <begin position="267"/>
        <end position="291"/>
    </location>
</feature>
<evidence type="ECO:0000256" key="4">
    <source>
        <dbReference type="ARBA" id="ARBA00022989"/>
    </source>
</evidence>
<dbReference type="PANTHER" id="PTHR23527:SF1">
    <property type="entry name" value="BLL3282 PROTEIN"/>
    <property type="match status" value="1"/>
</dbReference>
<keyword evidence="4 7" id="KW-1133">Transmembrane helix</keyword>
<evidence type="ECO:0000256" key="2">
    <source>
        <dbReference type="ARBA" id="ARBA00022448"/>
    </source>
</evidence>